<evidence type="ECO:0000313" key="2">
    <source>
        <dbReference type="Proteomes" id="UP001200247"/>
    </source>
</evidence>
<comment type="caution">
    <text evidence="1">The sequence shown here is derived from an EMBL/GenBank/DDBJ whole genome shotgun (WGS) entry which is preliminary data.</text>
</comment>
<proteinExistence type="predicted"/>
<protein>
    <submittedName>
        <fullName evidence="1">Uncharacterized protein</fullName>
    </submittedName>
</protein>
<reference evidence="1 2" key="1">
    <citation type="submission" date="2021-10" db="EMBL/GenBank/DDBJ databases">
        <title>Whole-genome sequencing analysis of Laribacter hongkongensis: virulence gene profiles, carbohydrate-active enzyme prediction, and antimicrobial resistance characterization.</title>
        <authorList>
            <person name="Yuan P."/>
            <person name="Zhan Y."/>
            <person name="Chen D."/>
        </authorList>
    </citation>
    <scope>NUCLEOTIDE SEQUENCE [LARGE SCALE GENOMIC DNA]</scope>
    <source>
        <strain evidence="1 2">W67</strain>
    </source>
</reference>
<dbReference type="AlphaFoldDB" id="A0ABD4STN2"/>
<organism evidence="1 2">
    <name type="scientific">Laribacter hongkongensis</name>
    <dbReference type="NCBI Taxonomy" id="168471"/>
    <lineage>
        <taxon>Bacteria</taxon>
        <taxon>Pseudomonadati</taxon>
        <taxon>Pseudomonadota</taxon>
        <taxon>Betaproteobacteria</taxon>
        <taxon>Neisseriales</taxon>
        <taxon>Aquaspirillaceae</taxon>
        <taxon>Laribacter</taxon>
    </lineage>
</organism>
<evidence type="ECO:0000313" key="1">
    <source>
        <dbReference type="EMBL" id="MCG9027145.1"/>
    </source>
</evidence>
<dbReference type="RefSeq" id="WP_239894528.1">
    <property type="nucleotide sequence ID" value="NZ_JAJAXM010000039.1"/>
</dbReference>
<gene>
    <name evidence="1" type="ORF">LH440_14795</name>
</gene>
<dbReference type="EMBL" id="JAJAXM010000039">
    <property type="protein sequence ID" value="MCG9027145.1"/>
    <property type="molecule type" value="Genomic_DNA"/>
</dbReference>
<sequence length="275" mass="31071">MRPTIHNAELEQHYLDYLPRIAPDLLNGSRHGAALSGLFLSFLPSDQPIAATTPRILVVGSETAGWPLLKQPFTDLADYLERAKAFYFRCFSQETASRGTTFLNFMRKARHTYPQYAFIYANLFCFDWQRGSPINSPAFNEIRQHSSALLNLLIDYTQPDQIVFANGISNAKYRREFIAMQPDSGTLFTEHGIPDKHLWAFKTASGIPCYRIQHPAARRRNKTQAHLARQAQTYVIQQLSLAAQPHSDLELSTTGRLSVPFFMAGSGRFTPPPPP</sequence>
<dbReference type="Proteomes" id="UP001200247">
    <property type="component" value="Unassembled WGS sequence"/>
</dbReference>
<accession>A0ABD4STN2</accession>
<name>A0ABD4STN2_9NEIS</name>